<evidence type="ECO:0000256" key="11">
    <source>
        <dbReference type="ARBA" id="ARBA00063820"/>
    </source>
</evidence>
<comment type="subcellular location">
    <subcellularLocation>
        <location evidence="1">Secreted</location>
        <location evidence="1">Extracellular space</location>
        <location evidence="1">Extracellular matrix</location>
    </subcellularLocation>
</comment>
<comment type="function">
    <text evidence="10">Structural component of hyaline cartilage and vitreous of the eye.</text>
</comment>
<evidence type="ECO:0000256" key="13">
    <source>
        <dbReference type="SAM" id="MobiDB-lite"/>
    </source>
</evidence>
<evidence type="ECO:0000256" key="9">
    <source>
        <dbReference type="ARBA" id="ARBA00049648"/>
    </source>
</evidence>
<reference evidence="17" key="1">
    <citation type="submission" date="2025-08" db="UniProtKB">
        <authorList>
            <consortium name="RefSeq"/>
        </authorList>
    </citation>
    <scope>IDENTIFICATION</scope>
    <source>
        <tissue evidence="17">Skeletal muscle</tissue>
    </source>
</reference>
<sequence length="306" mass="33155">MKNGWQYQFLFSLSCFLEILTSVTVQGQTRFPTTFNSNMRMDLCPRTKIGQDDLPGYDLISQFQLDKAASTGIIQHVVGSTSLQVAYKLGTKADFRIPTRSLYPRGLPDLYSILTTFRMTGATVRKSWSLWQVFDSSGKEQVGLKLNGQAKCLDFSYKAIDGSLQTASFLDLPYLFDSQWHKVMVGIEKNSVTLYIDCTMIQTLAIKPRGKINIDGFTTLGKLKNNPQISVPISQTIVKGDRGPNGPPGRSGPDGDAGKPGVPGLPGVPGADGLTGPDGSPGPAGSKGQKYMLNATNNGGVPFFEE</sequence>
<gene>
    <name evidence="17" type="primary">LOC106538037</name>
</gene>
<name>A0A6I9X9E3_9SAUR</name>
<dbReference type="OrthoDB" id="6161718at2759"/>
<evidence type="ECO:0000256" key="8">
    <source>
        <dbReference type="ARBA" id="ARBA00023278"/>
    </source>
</evidence>
<comment type="subunit">
    <text evidence="11">Heterotrimer of an alpha 1(IX), an alpha 2(IX) and an alpha 3(IX) chain.</text>
</comment>
<dbReference type="PANTHER" id="PTHR24637:SF421">
    <property type="entry name" value="CUTICLE COLLAGEN DPY-2"/>
    <property type="match status" value="1"/>
</dbReference>
<keyword evidence="2" id="KW-0964">Secreted</keyword>
<evidence type="ECO:0000313" key="17">
    <source>
        <dbReference type="RefSeq" id="XP_013907883.1"/>
    </source>
</evidence>
<accession>A0A6I9X9E3</accession>
<dbReference type="GeneID" id="106538037"/>
<evidence type="ECO:0000256" key="12">
    <source>
        <dbReference type="ARBA" id="ARBA00074726"/>
    </source>
</evidence>
<evidence type="ECO:0000256" key="3">
    <source>
        <dbReference type="ARBA" id="ARBA00022530"/>
    </source>
</evidence>
<keyword evidence="8" id="KW-0379">Hydroxylation</keyword>
<organism evidence="16 17">
    <name type="scientific">Thamnophis sirtalis</name>
    <dbReference type="NCBI Taxonomy" id="35019"/>
    <lineage>
        <taxon>Eukaryota</taxon>
        <taxon>Metazoa</taxon>
        <taxon>Chordata</taxon>
        <taxon>Craniata</taxon>
        <taxon>Vertebrata</taxon>
        <taxon>Euteleostomi</taxon>
        <taxon>Lepidosauria</taxon>
        <taxon>Squamata</taxon>
        <taxon>Bifurcata</taxon>
        <taxon>Unidentata</taxon>
        <taxon>Episquamata</taxon>
        <taxon>Toxicofera</taxon>
        <taxon>Serpentes</taxon>
        <taxon>Colubroidea</taxon>
        <taxon>Colubridae</taxon>
        <taxon>Natricinae</taxon>
        <taxon>Thamnophis</taxon>
    </lineage>
</organism>
<feature type="region of interest" description="Disordered" evidence="13">
    <location>
        <begin position="233"/>
        <end position="306"/>
    </location>
</feature>
<protein>
    <recommendedName>
        <fullName evidence="12">Collagen alpha-1(IX) chain</fullName>
    </recommendedName>
</protein>
<dbReference type="GO" id="GO:0005581">
    <property type="term" value="C:collagen trimer"/>
    <property type="evidence" value="ECO:0007669"/>
    <property type="project" value="UniProtKB-KW"/>
</dbReference>
<keyword evidence="6" id="KW-0176">Collagen</keyword>
<dbReference type="Pfam" id="PF01391">
    <property type="entry name" value="Collagen"/>
    <property type="match status" value="1"/>
</dbReference>
<evidence type="ECO:0000256" key="4">
    <source>
        <dbReference type="ARBA" id="ARBA00022729"/>
    </source>
</evidence>
<evidence type="ECO:0000256" key="7">
    <source>
        <dbReference type="ARBA" id="ARBA00023157"/>
    </source>
</evidence>
<dbReference type="GO" id="GO:0009887">
    <property type="term" value="P:animal organ morphogenesis"/>
    <property type="evidence" value="ECO:0007669"/>
    <property type="project" value="UniProtKB-ARBA"/>
</dbReference>
<feature type="domain" description="Thrombospondin-like N-terminal" evidence="15">
    <location>
        <begin position="50"/>
        <end position="241"/>
    </location>
</feature>
<keyword evidence="3" id="KW-0272">Extracellular matrix</keyword>
<feature type="signal peptide" evidence="14">
    <location>
        <begin position="1"/>
        <end position="27"/>
    </location>
</feature>
<evidence type="ECO:0000256" key="6">
    <source>
        <dbReference type="ARBA" id="ARBA00023119"/>
    </source>
</evidence>
<evidence type="ECO:0000256" key="5">
    <source>
        <dbReference type="ARBA" id="ARBA00022737"/>
    </source>
</evidence>
<dbReference type="FunFam" id="2.60.120.200:FF:000105">
    <property type="entry name" value="Collagen type IX alpha 1 chain"/>
    <property type="match status" value="1"/>
</dbReference>
<feature type="chain" id="PRO_5026666814" description="Collagen alpha-1(IX) chain" evidence="14">
    <location>
        <begin position="28"/>
        <end position="306"/>
    </location>
</feature>
<dbReference type="Gene3D" id="2.60.120.200">
    <property type="match status" value="1"/>
</dbReference>
<dbReference type="SMART" id="SM00210">
    <property type="entry name" value="TSPN"/>
    <property type="match status" value="1"/>
</dbReference>
<keyword evidence="16" id="KW-1185">Reference proteome</keyword>
<keyword evidence="7" id="KW-1015">Disulfide bond</keyword>
<keyword evidence="4 14" id="KW-0732">Signal</keyword>
<comment type="similarity">
    <text evidence="9">Belongs to the fibril-associated collagens with interrupted helices (FACIT) family.</text>
</comment>
<dbReference type="PANTHER" id="PTHR24637">
    <property type="entry name" value="COLLAGEN"/>
    <property type="match status" value="1"/>
</dbReference>
<dbReference type="InterPro" id="IPR013320">
    <property type="entry name" value="ConA-like_dom_sf"/>
</dbReference>
<dbReference type="KEGG" id="tsr:106538037"/>
<evidence type="ECO:0000256" key="14">
    <source>
        <dbReference type="SAM" id="SignalP"/>
    </source>
</evidence>
<evidence type="ECO:0000256" key="1">
    <source>
        <dbReference type="ARBA" id="ARBA00004498"/>
    </source>
</evidence>
<proteinExistence type="inferred from homology"/>
<evidence type="ECO:0000256" key="10">
    <source>
        <dbReference type="ARBA" id="ARBA00054091"/>
    </source>
</evidence>
<dbReference type="RefSeq" id="XP_013907883.1">
    <property type="nucleotide sequence ID" value="XM_014052408.1"/>
</dbReference>
<dbReference type="AlphaFoldDB" id="A0A6I9X9E3"/>
<keyword evidence="5" id="KW-0677">Repeat</keyword>
<evidence type="ECO:0000259" key="15">
    <source>
        <dbReference type="SMART" id="SM00210"/>
    </source>
</evidence>
<dbReference type="PROSITE" id="PS51257">
    <property type="entry name" value="PROKAR_LIPOPROTEIN"/>
    <property type="match status" value="1"/>
</dbReference>
<evidence type="ECO:0000313" key="16">
    <source>
        <dbReference type="Proteomes" id="UP000504617"/>
    </source>
</evidence>
<dbReference type="InterPro" id="IPR048287">
    <property type="entry name" value="TSPN-like_N"/>
</dbReference>
<dbReference type="SUPFAM" id="SSF49899">
    <property type="entry name" value="Concanavalin A-like lectins/glucanases"/>
    <property type="match status" value="1"/>
</dbReference>
<dbReference type="Proteomes" id="UP000504617">
    <property type="component" value="Unplaced"/>
</dbReference>
<dbReference type="InterPro" id="IPR008160">
    <property type="entry name" value="Collagen"/>
</dbReference>
<evidence type="ECO:0000256" key="2">
    <source>
        <dbReference type="ARBA" id="ARBA00022525"/>
    </source>
</evidence>